<dbReference type="EMBL" id="JAPDFL010000001">
    <property type="protein sequence ID" value="MCW1930938.1"/>
    <property type="molecule type" value="Genomic_DNA"/>
</dbReference>
<evidence type="ECO:0000313" key="3">
    <source>
        <dbReference type="Proteomes" id="UP001208938"/>
    </source>
</evidence>
<name>A0ABT3GTT0_9RHOB</name>
<proteinExistence type="predicted"/>
<gene>
    <name evidence="2" type="ORF">OKW52_01285</name>
</gene>
<dbReference type="Pfam" id="PF00561">
    <property type="entry name" value="Abhydrolase_1"/>
    <property type="match status" value="1"/>
</dbReference>
<feature type="domain" description="AB hydrolase-1" evidence="1">
    <location>
        <begin position="30"/>
        <end position="141"/>
    </location>
</feature>
<dbReference type="InterPro" id="IPR029058">
    <property type="entry name" value="AB_hydrolase_fold"/>
</dbReference>
<dbReference type="RefSeq" id="WP_264504103.1">
    <property type="nucleotide sequence ID" value="NZ_JAPDFL010000001.1"/>
</dbReference>
<evidence type="ECO:0000259" key="1">
    <source>
        <dbReference type="Pfam" id="PF00561"/>
    </source>
</evidence>
<comment type="caution">
    <text evidence="2">The sequence shown here is derived from an EMBL/GenBank/DDBJ whole genome shotgun (WGS) entry which is preliminary data.</text>
</comment>
<accession>A0ABT3GTT0</accession>
<protein>
    <submittedName>
        <fullName evidence="2">Alpha/beta hydrolase</fullName>
    </submittedName>
</protein>
<reference evidence="2 3" key="1">
    <citation type="submission" date="2022-10" db="EMBL/GenBank/DDBJ databases">
        <title>Pararhodobacter sp. nov., isolated from marine algae.</title>
        <authorList>
            <person name="Choi B.J."/>
            <person name="Kim J.M."/>
            <person name="Lee J.K."/>
            <person name="Choi D.G."/>
            <person name="Jeon C.O."/>
        </authorList>
    </citation>
    <scope>NUCLEOTIDE SEQUENCE [LARGE SCALE GENOMIC DNA]</scope>
    <source>
        <strain evidence="2 3">ZQ420</strain>
    </source>
</reference>
<keyword evidence="2" id="KW-0378">Hydrolase</keyword>
<dbReference type="InterPro" id="IPR050266">
    <property type="entry name" value="AB_hydrolase_sf"/>
</dbReference>
<dbReference type="Gene3D" id="3.40.50.1820">
    <property type="entry name" value="alpha/beta hydrolase"/>
    <property type="match status" value="1"/>
</dbReference>
<dbReference type="Proteomes" id="UP001208938">
    <property type="component" value="Unassembled WGS sequence"/>
</dbReference>
<dbReference type="InterPro" id="IPR000073">
    <property type="entry name" value="AB_hydrolase_1"/>
</dbReference>
<dbReference type="GO" id="GO:0016787">
    <property type="term" value="F:hydrolase activity"/>
    <property type="evidence" value="ECO:0007669"/>
    <property type="project" value="UniProtKB-KW"/>
</dbReference>
<keyword evidence="3" id="KW-1185">Reference proteome</keyword>
<dbReference type="SUPFAM" id="SSF53474">
    <property type="entry name" value="alpha/beta-Hydrolases"/>
    <property type="match status" value="1"/>
</dbReference>
<dbReference type="PANTHER" id="PTHR43798">
    <property type="entry name" value="MONOACYLGLYCEROL LIPASE"/>
    <property type="match status" value="1"/>
</dbReference>
<sequence>MINWADGKGWVTAGGKRLEWAAWGALGAGPVIVLLHEGLGCLALWRDFPERLSQATGLPVFAYSRANYGQSDSGDLPFPVDYMTRHAVDVLPEVLDAIGAAHVILMGHSDGATIAAEYAGRVVDYRVRGLVLMAPHFFTEEMGLAQIRRARDAFADGDMAEKMGKYHRDPVATFKGWNDGWLNPDFAAWDVSEVIDFLRIPALVIQGKDDQYGTLRQVDEIVSRSYAPVDVLIPDDCRHAPQVDQPEAVLGAVSAFTQRLIAHEAAQPERA</sequence>
<organism evidence="2 3">
    <name type="scientific">Pararhodobacter zhoushanensis</name>
    <dbReference type="NCBI Taxonomy" id="2479545"/>
    <lineage>
        <taxon>Bacteria</taxon>
        <taxon>Pseudomonadati</taxon>
        <taxon>Pseudomonadota</taxon>
        <taxon>Alphaproteobacteria</taxon>
        <taxon>Rhodobacterales</taxon>
        <taxon>Paracoccaceae</taxon>
        <taxon>Pararhodobacter</taxon>
    </lineage>
</organism>
<dbReference type="PANTHER" id="PTHR43798:SF33">
    <property type="entry name" value="HYDROLASE, PUTATIVE (AFU_ORTHOLOGUE AFUA_2G14860)-RELATED"/>
    <property type="match status" value="1"/>
</dbReference>
<evidence type="ECO:0000313" key="2">
    <source>
        <dbReference type="EMBL" id="MCW1930938.1"/>
    </source>
</evidence>